<evidence type="ECO:0000259" key="7">
    <source>
        <dbReference type="PROSITE" id="PS50069"/>
    </source>
</evidence>
<dbReference type="InterPro" id="IPR016159">
    <property type="entry name" value="Cullin_repeat-like_dom_sf"/>
</dbReference>
<dbReference type="GO" id="GO:0031625">
    <property type="term" value="F:ubiquitin protein ligase binding"/>
    <property type="evidence" value="ECO:0007669"/>
    <property type="project" value="InterPro"/>
</dbReference>
<dbReference type="STRING" id="282301.A0A267DZ27"/>
<dbReference type="SMART" id="SM00884">
    <property type="entry name" value="Cullin_Nedd8"/>
    <property type="match status" value="1"/>
</dbReference>
<proteinExistence type="inferred from homology"/>
<dbReference type="AlphaFoldDB" id="A0A267DZ27"/>
<dbReference type="FunFam" id="1.10.10.10:FF:000014">
    <property type="entry name" value="Cullin 1"/>
    <property type="match status" value="1"/>
</dbReference>
<dbReference type="InterPro" id="IPR059120">
    <property type="entry name" value="Cullin-like_AB"/>
</dbReference>
<dbReference type="Pfam" id="PF10557">
    <property type="entry name" value="Cullin_Nedd8"/>
    <property type="match status" value="1"/>
</dbReference>
<organism evidence="8 11">
    <name type="scientific">Macrostomum lignano</name>
    <dbReference type="NCBI Taxonomy" id="282301"/>
    <lineage>
        <taxon>Eukaryota</taxon>
        <taxon>Metazoa</taxon>
        <taxon>Spiralia</taxon>
        <taxon>Lophotrochozoa</taxon>
        <taxon>Platyhelminthes</taxon>
        <taxon>Rhabditophora</taxon>
        <taxon>Macrostomorpha</taxon>
        <taxon>Macrostomida</taxon>
        <taxon>Macrostomidae</taxon>
        <taxon>Macrostomum</taxon>
    </lineage>
</organism>
<keyword evidence="11" id="KW-1185">Reference proteome</keyword>
<evidence type="ECO:0000256" key="2">
    <source>
        <dbReference type="ARBA" id="ARBA00006019"/>
    </source>
</evidence>
<dbReference type="InterPro" id="IPR036317">
    <property type="entry name" value="Cullin_homology_sf"/>
</dbReference>
<comment type="caution">
    <text evidence="8">The sequence shown here is derived from an EMBL/GenBank/DDBJ whole genome shotgun (WGS) entry which is preliminary data.</text>
</comment>
<dbReference type="SUPFAM" id="SSF46785">
    <property type="entry name" value="Winged helix' DNA-binding domain"/>
    <property type="match status" value="1"/>
</dbReference>
<comment type="pathway">
    <text evidence="1">Protein modification; protein ubiquitination.</text>
</comment>
<evidence type="ECO:0000313" key="9">
    <source>
        <dbReference type="EMBL" id="PAA63303.1"/>
    </source>
</evidence>
<dbReference type="InterPro" id="IPR019559">
    <property type="entry name" value="Cullin_neddylation_domain"/>
</dbReference>
<evidence type="ECO:0000313" key="11">
    <source>
        <dbReference type="Proteomes" id="UP000215902"/>
    </source>
</evidence>
<dbReference type="EMBL" id="NIVC01002889">
    <property type="protein sequence ID" value="PAA54560.1"/>
    <property type="molecule type" value="Genomic_DNA"/>
</dbReference>
<feature type="non-terminal residue" evidence="8">
    <location>
        <position position="1"/>
    </location>
</feature>
<feature type="domain" description="Cullin family profile" evidence="7">
    <location>
        <begin position="396"/>
        <end position="626"/>
    </location>
</feature>
<dbReference type="OrthoDB" id="27073at2759"/>
<gene>
    <name evidence="10" type="ORF">BOX15_Mlig015225g1</name>
    <name evidence="9" type="ORF">BOX15_Mlig015225g3</name>
    <name evidence="8" type="ORF">BOX15_Mlig015225g5</name>
</gene>
<name>A0A267DZ27_9PLAT</name>
<evidence type="ECO:0000256" key="1">
    <source>
        <dbReference type="ARBA" id="ARBA00004906"/>
    </source>
</evidence>
<reference evidence="8 11" key="1">
    <citation type="submission" date="2017-06" db="EMBL/GenBank/DDBJ databases">
        <title>A platform for efficient transgenesis in Macrostomum lignano, a flatworm model organism for stem cell research.</title>
        <authorList>
            <person name="Berezikov E."/>
        </authorList>
    </citation>
    <scope>NUCLEOTIDE SEQUENCE [LARGE SCALE GENOMIC DNA]</scope>
    <source>
        <strain evidence="8">DV1</strain>
        <tissue evidence="8">Whole organism</tissue>
    </source>
</reference>
<dbReference type="Pfam" id="PF00888">
    <property type="entry name" value="Cullin"/>
    <property type="match status" value="1"/>
</dbReference>
<dbReference type="InterPro" id="IPR036390">
    <property type="entry name" value="WH_DNA-bd_sf"/>
</dbReference>
<dbReference type="GO" id="GO:0006511">
    <property type="term" value="P:ubiquitin-dependent protein catabolic process"/>
    <property type="evidence" value="ECO:0007669"/>
    <property type="project" value="InterPro"/>
</dbReference>
<keyword evidence="3" id="KW-1017">Isopeptide bond</keyword>
<dbReference type="InterPro" id="IPR036388">
    <property type="entry name" value="WH-like_DNA-bd_sf"/>
</dbReference>
<evidence type="ECO:0000256" key="4">
    <source>
        <dbReference type="ARBA" id="ARBA00022843"/>
    </source>
</evidence>
<dbReference type="SUPFAM" id="SSF75632">
    <property type="entry name" value="Cullin homology domain"/>
    <property type="match status" value="1"/>
</dbReference>
<dbReference type="GO" id="GO:0005634">
    <property type="term" value="C:nucleus"/>
    <property type="evidence" value="ECO:0007669"/>
    <property type="project" value="UniProtKB-ARBA"/>
</dbReference>
<evidence type="ECO:0000256" key="3">
    <source>
        <dbReference type="ARBA" id="ARBA00022499"/>
    </source>
</evidence>
<dbReference type="FunFam" id="1.20.1310.10:FF:000012">
    <property type="entry name" value="Cullin 2"/>
    <property type="match status" value="1"/>
</dbReference>
<dbReference type="Gene3D" id="1.20.1310.10">
    <property type="entry name" value="Cullin Repeats"/>
    <property type="match status" value="4"/>
</dbReference>
<dbReference type="Proteomes" id="UP000215902">
    <property type="component" value="Unassembled WGS sequence"/>
</dbReference>
<keyword evidence="4" id="KW-0832">Ubl conjugation</keyword>
<dbReference type="EMBL" id="NIVC01001856">
    <property type="protein sequence ID" value="PAA63303.1"/>
    <property type="molecule type" value="Genomic_DNA"/>
</dbReference>
<dbReference type="SMART" id="SM00182">
    <property type="entry name" value="CULLIN"/>
    <property type="match status" value="1"/>
</dbReference>
<accession>A0A267DZ27</accession>
<evidence type="ECO:0000313" key="10">
    <source>
        <dbReference type="EMBL" id="PAA67268.1"/>
    </source>
</evidence>
<evidence type="ECO:0000313" key="8">
    <source>
        <dbReference type="EMBL" id="PAA54560.1"/>
    </source>
</evidence>
<evidence type="ECO:0000256" key="6">
    <source>
        <dbReference type="RuleBase" id="RU003829"/>
    </source>
</evidence>
<dbReference type="Gene3D" id="1.10.10.10">
    <property type="entry name" value="Winged helix-like DNA-binding domain superfamily/Winged helix DNA-binding domain"/>
    <property type="match status" value="1"/>
</dbReference>
<dbReference type="InterPro" id="IPR045093">
    <property type="entry name" value="Cullin"/>
</dbReference>
<dbReference type="InterPro" id="IPR001373">
    <property type="entry name" value="Cullin_N"/>
</dbReference>
<dbReference type="InterPro" id="IPR016158">
    <property type="entry name" value="Cullin_homology"/>
</dbReference>
<protein>
    <recommendedName>
        <fullName evidence="7">Cullin family profile domain-containing protein</fullName>
    </recommendedName>
</protein>
<dbReference type="GO" id="GO:0031461">
    <property type="term" value="C:cullin-RING ubiquitin ligase complex"/>
    <property type="evidence" value="ECO:0007669"/>
    <property type="project" value="UniProtKB-ARBA"/>
</dbReference>
<dbReference type="Pfam" id="PF26557">
    <property type="entry name" value="Cullin_AB"/>
    <property type="match status" value="1"/>
</dbReference>
<dbReference type="SUPFAM" id="SSF74788">
    <property type="entry name" value="Cullin repeat-like"/>
    <property type="match status" value="1"/>
</dbReference>
<evidence type="ECO:0000256" key="5">
    <source>
        <dbReference type="PROSITE-ProRule" id="PRU00330"/>
    </source>
</evidence>
<comment type="similarity">
    <text evidence="2 5 6">Belongs to the cullin family.</text>
</comment>
<dbReference type="PROSITE" id="PS50069">
    <property type="entry name" value="CULLIN_2"/>
    <property type="match status" value="1"/>
</dbReference>
<dbReference type="Gene3D" id="3.30.230.130">
    <property type="entry name" value="Cullin, Chain C, Domain 2"/>
    <property type="match status" value="1"/>
</dbReference>
<dbReference type="PANTHER" id="PTHR11932">
    <property type="entry name" value="CULLIN"/>
    <property type="match status" value="1"/>
</dbReference>
<dbReference type="EMBL" id="NIVC01001497">
    <property type="protein sequence ID" value="PAA67268.1"/>
    <property type="molecule type" value="Genomic_DNA"/>
</dbReference>
<sequence length="747" mass="85003">RSKAMCTLKPHQVDFDLAWNKLVRTVDRVLQCEDVAKETWTDTFFTIYSLCVAAPEPHCGSLYTHVNSFLQQHCQAVLQRLDQVPDVELLAAYHRSWRTYYDGSSYLHRLFRYLNVHHVQKKQPSDADLCYGGMTRSADAHTLEVFELAMDIWYRMLQQLAPRLCPLVLAQIELSRRGVSIDGSRLSSVVQSFVDVVHWDRKRCLTFYTEQIEQLLLAQTAEFYAAEGDALFARQPVHRYIELVLQLLREDGERMQALLHPSSVDKVRQEAEQKLVENFLPQLNQAAVGFVEQEESTNLANLFQLTRSLPEGHKELRRLFEAHICSAGEQALATVGSSEPAAAAQEFVDGLRQLHEKFKAWVRGTFNDDAQFDRSLDLALSKVVNQLDAAGKKQCKSPELLARYVDAMLRKSSKAVSDSELEEKLSQCIGIFKYVEDKDVFQRHYQRLLSKRLILGVSHSSEAEEGMISKLKSACGYEFTSKFQRMFHDVRLSESQSSDFADAHGRDALGISLHVFVLTQGAWPLQASNTPFPRLPSPLERGVTLFQRYYTNKFQGRRLTWLHAHGTADMKLKFSRTYSATVGAAQAILLLQFNDLPASRTLSLADLANAVGVGEAELQRCLAPLIDCGILQADATGQQLHVNQEFHSKRSRLRVLPAPAKEAEKEQERVASQIQEDRKFFLQAAIVRIMKDRKRLNFNSLTQLVLVQTTPRFKPEVKMIKTCIESLIEKEYLTRSQAKLDEISYNG</sequence>